<dbReference type="Pfam" id="PF00990">
    <property type="entry name" value="GGDEF"/>
    <property type="match status" value="1"/>
</dbReference>
<dbReference type="SUPFAM" id="SSF55781">
    <property type="entry name" value="GAF domain-like"/>
    <property type="match status" value="1"/>
</dbReference>
<name>A0A6N7LW24_9GAMM</name>
<protein>
    <submittedName>
        <fullName evidence="2">Diguanylate cyclase</fullName>
    </submittedName>
</protein>
<sequence>MALWMITRVRDKAMWLLRVCDQHYGLKQGHRIEWERSYCIRMVEQGAPCIVPDTREEPVYQAAEINDDLAIGAYLGLPLMDSRDQLFGTLCALDPHAQPATLEMHLPELEHHAALISYTLEHALRDAQQQRLTTFIEHPDRCEDTGLPGRDGWQDIFEQEQENCRSLGVESTVMYLHAAEDADSLVIADSLAALLRDQDSVAHLGGNQFGILLTDTDHNKAARIADRIRDALNAKRMLVRLHQDSLTPP</sequence>
<accession>A0A6N7LW24</accession>
<dbReference type="PANTHER" id="PTHR43102">
    <property type="entry name" value="SLR1143 PROTEIN"/>
    <property type="match status" value="1"/>
</dbReference>
<dbReference type="InterPro" id="IPR029016">
    <property type="entry name" value="GAF-like_dom_sf"/>
</dbReference>
<dbReference type="SUPFAM" id="SSF55073">
    <property type="entry name" value="Nucleotide cyclase"/>
    <property type="match status" value="1"/>
</dbReference>
<evidence type="ECO:0000313" key="3">
    <source>
        <dbReference type="Proteomes" id="UP000469421"/>
    </source>
</evidence>
<reference evidence="2 3" key="1">
    <citation type="submission" date="2019-10" db="EMBL/GenBank/DDBJ databases">
        <title>Alcanivorax sp.PA15-N-34 draft genome sequence.</title>
        <authorList>
            <person name="Liao X."/>
            <person name="Shao Z."/>
        </authorList>
    </citation>
    <scope>NUCLEOTIDE SEQUENCE [LARGE SCALE GENOMIC DNA]</scope>
    <source>
        <strain evidence="2 3">PA15-N-34</strain>
    </source>
</reference>
<gene>
    <name evidence="2" type="ORF">GFN93_08990</name>
</gene>
<organism evidence="2 3">
    <name type="scientific">Alcanivorax sediminis</name>
    <dbReference type="NCBI Taxonomy" id="2663008"/>
    <lineage>
        <taxon>Bacteria</taxon>
        <taxon>Pseudomonadati</taxon>
        <taxon>Pseudomonadota</taxon>
        <taxon>Gammaproteobacteria</taxon>
        <taxon>Oceanospirillales</taxon>
        <taxon>Alcanivoracaceae</taxon>
        <taxon>Alcanivorax</taxon>
    </lineage>
</organism>
<keyword evidence="3" id="KW-1185">Reference proteome</keyword>
<proteinExistence type="predicted"/>
<dbReference type="Pfam" id="PF01590">
    <property type="entry name" value="GAF"/>
    <property type="match status" value="1"/>
</dbReference>
<evidence type="ECO:0000313" key="2">
    <source>
        <dbReference type="EMBL" id="MQX53384.1"/>
    </source>
</evidence>
<dbReference type="InterPro" id="IPR000160">
    <property type="entry name" value="GGDEF_dom"/>
</dbReference>
<dbReference type="PROSITE" id="PS50887">
    <property type="entry name" value="GGDEF"/>
    <property type="match status" value="1"/>
</dbReference>
<dbReference type="InterPro" id="IPR003018">
    <property type="entry name" value="GAF"/>
</dbReference>
<dbReference type="Gene3D" id="3.30.450.40">
    <property type="match status" value="1"/>
</dbReference>
<dbReference type="Gene3D" id="3.30.70.270">
    <property type="match status" value="1"/>
</dbReference>
<dbReference type="EMBL" id="WIRE01000001">
    <property type="protein sequence ID" value="MQX53384.1"/>
    <property type="molecule type" value="Genomic_DNA"/>
</dbReference>
<dbReference type="InterPro" id="IPR029787">
    <property type="entry name" value="Nucleotide_cyclase"/>
</dbReference>
<dbReference type="AlphaFoldDB" id="A0A6N7LW24"/>
<dbReference type="Proteomes" id="UP000469421">
    <property type="component" value="Unassembled WGS sequence"/>
</dbReference>
<comment type="caution">
    <text evidence="2">The sequence shown here is derived from an EMBL/GenBank/DDBJ whole genome shotgun (WGS) entry which is preliminary data.</text>
</comment>
<evidence type="ECO:0000259" key="1">
    <source>
        <dbReference type="PROSITE" id="PS50887"/>
    </source>
</evidence>
<dbReference type="PANTHER" id="PTHR43102:SF2">
    <property type="entry name" value="GAF DOMAIN-CONTAINING PROTEIN"/>
    <property type="match status" value="1"/>
</dbReference>
<feature type="domain" description="GGDEF" evidence="1">
    <location>
        <begin position="160"/>
        <end position="249"/>
    </location>
</feature>
<dbReference type="InterPro" id="IPR043128">
    <property type="entry name" value="Rev_trsase/Diguanyl_cyclase"/>
</dbReference>